<keyword evidence="4" id="KW-0597">Phosphoprotein</keyword>
<dbReference type="SUPFAM" id="SSF56112">
    <property type="entry name" value="Protein kinase-like (PK-like)"/>
    <property type="match status" value="1"/>
</dbReference>
<dbReference type="InterPro" id="IPR013210">
    <property type="entry name" value="LRR_N_plant-typ"/>
</dbReference>
<dbReference type="Pfam" id="PF07714">
    <property type="entry name" value="PK_Tyr_Ser-Thr"/>
    <property type="match status" value="1"/>
</dbReference>
<evidence type="ECO:0000256" key="12">
    <source>
        <dbReference type="ARBA" id="ARBA00022840"/>
    </source>
</evidence>
<keyword evidence="9" id="KW-0677">Repeat</keyword>
<keyword evidence="13 19" id="KW-1133">Transmembrane helix</keyword>
<evidence type="ECO:0000256" key="3">
    <source>
        <dbReference type="ARBA" id="ARBA00012513"/>
    </source>
</evidence>
<evidence type="ECO:0000256" key="4">
    <source>
        <dbReference type="ARBA" id="ARBA00022553"/>
    </source>
</evidence>
<comment type="catalytic activity">
    <reaction evidence="17">
        <text>L-seryl-[protein] + ATP = O-phospho-L-seryl-[protein] + ADP + H(+)</text>
        <dbReference type="Rhea" id="RHEA:17989"/>
        <dbReference type="Rhea" id="RHEA-COMP:9863"/>
        <dbReference type="Rhea" id="RHEA-COMP:11604"/>
        <dbReference type="ChEBI" id="CHEBI:15378"/>
        <dbReference type="ChEBI" id="CHEBI:29999"/>
        <dbReference type="ChEBI" id="CHEBI:30616"/>
        <dbReference type="ChEBI" id="CHEBI:83421"/>
        <dbReference type="ChEBI" id="CHEBI:456216"/>
        <dbReference type="EC" id="2.7.11.1"/>
    </reaction>
</comment>
<evidence type="ECO:0000256" key="10">
    <source>
        <dbReference type="ARBA" id="ARBA00022741"/>
    </source>
</evidence>
<evidence type="ECO:0000256" key="6">
    <source>
        <dbReference type="ARBA" id="ARBA00022679"/>
    </source>
</evidence>
<evidence type="ECO:0000256" key="16">
    <source>
        <dbReference type="ARBA" id="ARBA00047899"/>
    </source>
</evidence>
<dbReference type="InterPro" id="IPR003591">
    <property type="entry name" value="Leu-rich_rpt_typical-subtyp"/>
</dbReference>
<dbReference type="PANTHER" id="PTHR48007">
    <property type="entry name" value="LEUCINE-RICH REPEAT RECEPTOR-LIKE PROTEIN KINASE PXC1"/>
    <property type="match status" value="1"/>
</dbReference>
<dbReference type="Gene3D" id="3.80.10.10">
    <property type="entry name" value="Ribonuclease Inhibitor"/>
    <property type="match status" value="2"/>
</dbReference>
<dbReference type="SUPFAM" id="SSF52058">
    <property type="entry name" value="L domain-like"/>
    <property type="match status" value="1"/>
</dbReference>
<keyword evidence="5" id="KW-0433">Leucine-rich repeat</keyword>
<protein>
    <recommendedName>
        <fullName evidence="3">non-specific serine/threonine protein kinase</fullName>
        <ecNumber evidence="3">2.7.11.1</ecNumber>
    </recommendedName>
</protein>
<evidence type="ECO:0000256" key="1">
    <source>
        <dbReference type="ARBA" id="ARBA00004167"/>
    </source>
</evidence>
<evidence type="ECO:0000256" key="15">
    <source>
        <dbReference type="ARBA" id="ARBA00023170"/>
    </source>
</evidence>
<dbReference type="Gene3D" id="3.30.200.20">
    <property type="entry name" value="Phosphorylase Kinase, domain 1"/>
    <property type="match status" value="1"/>
</dbReference>
<dbReference type="GO" id="GO:0016020">
    <property type="term" value="C:membrane"/>
    <property type="evidence" value="ECO:0007669"/>
    <property type="project" value="UniProtKB-SubCell"/>
</dbReference>
<evidence type="ECO:0000256" key="11">
    <source>
        <dbReference type="ARBA" id="ARBA00022777"/>
    </source>
</evidence>
<evidence type="ECO:0000256" key="5">
    <source>
        <dbReference type="ARBA" id="ARBA00022614"/>
    </source>
</evidence>
<comment type="similarity">
    <text evidence="2">Belongs to the protein kinase superfamily. Ser/Thr protein kinase family.</text>
</comment>
<evidence type="ECO:0000313" key="21">
    <source>
        <dbReference type="EMBL" id="KAJ8768268.1"/>
    </source>
</evidence>
<dbReference type="GO" id="GO:0005524">
    <property type="term" value="F:ATP binding"/>
    <property type="evidence" value="ECO:0007669"/>
    <property type="project" value="UniProtKB-KW"/>
</dbReference>
<feature type="region of interest" description="Disordered" evidence="18">
    <location>
        <begin position="303"/>
        <end position="341"/>
    </location>
</feature>
<dbReference type="Pfam" id="PF13855">
    <property type="entry name" value="LRR_8"/>
    <property type="match status" value="1"/>
</dbReference>
<evidence type="ECO:0000256" key="18">
    <source>
        <dbReference type="SAM" id="MobiDB-lite"/>
    </source>
</evidence>
<dbReference type="EC" id="2.7.11.1" evidence="3"/>
<organism evidence="21 22">
    <name type="scientific">Erythroxylum novogranatense</name>
    <dbReference type="NCBI Taxonomy" id="1862640"/>
    <lineage>
        <taxon>Eukaryota</taxon>
        <taxon>Viridiplantae</taxon>
        <taxon>Streptophyta</taxon>
        <taxon>Embryophyta</taxon>
        <taxon>Tracheophyta</taxon>
        <taxon>Spermatophyta</taxon>
        <taxon>Magnoliopsida</taxon>
        <taxon>eudicotyledons</taxon>
        <taxon>Gunneridae</taxon>
        <taxon>Pentapetalae</taxon>
        <taxon>rosids</taxon>
        <taxon>fabids</taxon>
        <taxon>Malpighiales</taxon>
        <taxon>Erythroxylaceae</taxon>
        <taxon>Erythroxylum</taxon>
    </lineage>
</organism>
<dbReference type="InterPro" id="IPR011009">
    <property type="entry name" value="Kinase-like_dom_sf"/>
</dbReference>
<feature type="domain" description="Protein kinase" evidence="20">
    <location>
        <begin position="360"/>
        <end position="645"/>
    </location>
</feature>
<sequence length="666" mass="72942">MPVKGAHAAPLVRVPPNKNINITTTRTTMAFKEKNFASVVICFLLSSFHFVISSGETNSEILLNLKSSLSNPPALSGWNEKTAPCNVDAANWVGVRCTNNSVWGLQLENMGLSGKLDVEILKDLPDLRTLSFMSNTLDGPLPVFKALGALRSIYLSNNRFSGEIPGDAFEGMLKLKKLNLANNGLKGGIPSSLASLPKLVELRLEGNQFSGHLPNLGQKFTSFNVSNNELVGRIPPSLSTLKDSSFTGNRALCGPPLQKCADGSRKPSIASIVVVSIVVVVALVAIIAAGVILLRRRNQAPESVEASASPDLQKKTGYKGAEQGLCSSPDHSGSSRRAEPTKLSFVRDDREKFDLPDLLKASAEILGSGCFGSSYKAALSSGAKMVVKRFKQMNNVGREEFQEHMRRLGRLTHPNLLPLVAYYYRKEEKLLVSDFIENGSLAVNLHGHQSLGQPSLDWPTRLKVIKGVAKGLAYLYKELPSIVAAHGHLKSSNVLLNSAYEPLLTDYALVPVINQENAHELMVAYKSPEYLQHGRITKKTDVWSLGILILETLTGKIPAIFLQQGKGKEEEDLASWVNSIPPEEWTNQVLEKEISGIKGTEGEMIKLLKIGLRCCEGDVEKRLDLKEAVERIEELKEKDNDDDFYSSYASEADVRSSRGKSDDFNF</sequence>
<dbReference type="FunFam" id="1.10.510.10:FF:000480">
    <property type="entry name" value="Pollen receptor-like kinase 1"/>
    <property type="match status" value="1"/>
</dbReference>
<dbReference type="Pfam" id="PF00560">
    <property type="entry name" value="LRR_1"/>
    <property type="match status" value="1"/>
</dbReference>
<keyword evidence="8" id="KW-0732">Signal</keyword>
<comment type="catalytic activity">
    <reaction evidence="16">
        <text>L-threonyl-[protein] + ATP = O-phospho-L-threonyl-[protein] + ADP + H(+)</text>
        <dbReference type="Rhea" id="RHEA:46608"/>
        <dbReference type="Rhea" id="RHEA-COMP:11060"/>
        <dbReference type="Rhea" id="RHEA-COMP:11605"/>
        <dbReference type="ChEBI" id="CHEBI:15378"/>
        <dbReference type="ChEBI" id="CHEBI:30013"/>
        <dbReference type="ChEBI" id="CHEBI:30616"/>
        <dbReference type="ChEBI" id="CHEBI:61977"/>
        <dbReference type="ChEBI" id="CHEBI:456216"/>
        <dbReference type="EC" id="2.7.11.1"/>
    </reaction>
</comment>
<keyword evidence="15" id="KW-0675">Receptor</keyword>
<keyword evidence="7 19" id="KW-0812">Transmembrane</keyword>
<dbReference type="Proteomes" id="UP001159364">
    <property type="component" value="Linkage Group LG04"/>
</dbReference>
<dbReference type="InterPro" id="IPR046959">
    <property type="entry name" value="PRK1-6/SRF4-like"/>
</dbReference>
<dbReference type="PROSITE" id="PS50011">
    <property type="entry name" value="PROTEIN_KINASE_DOM"/>
    <property type="match status" value="1"/>
</dbReference>
<keyword evidence="22" id="KW-1185">Reference proteome</keyword>
<evidence type="ECO:0000256" key="14">
    <source>
        <dbReference type="ARBA" id="ARBA00023136"/>
    </source>
</evidence>
<evidence type="ECO:0000256" key="17">
    <source>
        <dbReference type="ARBA" id="ARBA00048679"/>
    </source>
</evidence>
<evidence type="ECO:0000259" key="20">
    <source>
        <dbReference type="PROSITE" id="PS50011"/>
    </source>
</evidence>
<evidence type="ECO:0000256" key="7">
    <source>
        <dbReference type="ARBA" id="ARBA00022692"/>
    </source>
</evidence>
<dbReference type="InterPro" id="IPR000719">
    <property type="entry name" value="Prot_kinase_dom"/>
</dbReference>
<dbReference type="InterPro" id="IPR032675">
    <property type="entry name" value="LRR_dom_sf"/>
</dbReference>
<evidence type="ECO:0000256" key="9">
    <source>
        <dbReference type="ARBA" id="ARBA00022737"/>
    </source>
</evidence>
<evidence type="ECO:0000256" key="8">
    <source>
        <dbReference type="ARBA" id="ARBA00022729"/>
    </source>
</evidence>
<comment type="subcellular location">
    <subcellularLocation>
        <location evidence="1">Membrane</location>
        <topology evidence="1">Single-pass membrane protein</topology>
    </subcellularLocation>
</comment>
<evidence type="ECO:0000313" key="22">
    <source>
        <dbReference type="Proteomes" id="UP001159364"/>
    </source>
</evidence>
<keyword evidence="14 19" id="KW-0472">Membrane</keyword>
<keyword evidence="11" id="KW-0418">Kinase</keyword>
<keyword evidence="10" id="KW-0547">Nucleotide-binding</keyword>
<dbReference type="InterPro" id="IPR001245">
    <property type="entry name" value="Ser-Thr/Tyr_kinase_cat_dom"/>
</dbReference>
<comment type="caution">
    <text evidence="21">The sequence shown here is derived from an EMBL/GenBank/DDBJ whole genome shotgun (WGS) entry which is preliminary data.</text>
</comment>
<keyword evidence="12" id="KW-0067">ATP-binding</keyword>
<dbReference type="Pfam" id="PF08263">
    <property type="entry name" value="LRRNT_2"/>
    <property type="match status" value="1"/>
</dbReference>
<dbReference type="SMART" id="SM00369">
    <property type="entry name" value="LRR_TYP"/>
    <property type="match status" value="2"/>
</dbReference>
<evidence type="ECO:0000256" key="13">
    <source>
        <dbReference type="ARBA" id="ARBA00022989"/>
    </source>
</evidence>
<dbReference type="EMBL" id="JAIWQS010000004">
    <property type="protein sequence ID" value="KAJ8768268.1"/>
    <property type="molecule type" value="Genomic_DNA"/>
</dbReference>
<dbReference type="InterPro" id="IPR001611">
    <property type="entry name" value="Leu-rich_rpt"/>
</dbReference>
<dbReference type="GO" id="GO:0004674">
    <property type="term" value="F:protein serine/threonine kinase activity"/>
    <property type="evidence" value="ECO:0007669"/>
    <property type="project" value="UniProtKB-EC"/>
</dbReference>
<evidence type="ECO:0000256" key="2">
    <source>
        <dbReference type="ARBA" id="ARBA00008684"/>
    </source>
</evidence>
<accession>A0AAV8TND4</accession>
<dbReference type="PANTHER" id="PTHR48007:SF64">
    <property type="entry name" value="POLLEN RECEPTOR-LIKE KINASE 1"/>
    <property type="match status" value="1"/>
</dbReference>
<feature type="transmembrane region" description="Helical" evidence="19">
    <location>
        <begin position="269"/>
        <end position="294"/>
    </location>
</feature>
<name>A0AAV8TND4_9ROSI</name>
<proteinExistence type="inferred from homology"/>
<dbReference type="AlphaFoldDB" id="A0AAV8TND4"/>
<evidence type="ECO:0000256" key="19">
    <source>
        <dbReference type="SAM" id="Phobius"/>
    </source>
</evidence>
<keyword evidence="6" id="KW-0808">Transferase</keyword>
<reference evidence="21 22" key="1">
    <citation type="submission" date="2021-09" db="EMBL/GenBank/DDBJ databases">
        <title>Genomic insights and catalytic innovation underlie evolution of tropane alkaloids biosynthesis.</title>
        <authorList>
            <person name="Wang Y.-J."/>
            <person name="Tian T."/>
            <person name="Huang J.-P."/>
            <person name="Huang S.-X."/>
        </authorList>
    </citation>
    <scope>NUCLEOTIDE SEQUENCE [LARGE SCALE GENOMIC DNA]</scope>
    <source>
        <strain evidence="21">KIB-2018</strain>
        <tissue evidence="21">Leaf</tissue>
    </source>
</reference>
<dbReference type="FunFam" id="3.30.200.20:FF:000307">
    <property type="entry name" value="pollen receptor-like kinase 1"/>
    <property type="match status" value="1"/>
</dbReference>
<gene>
    <name evidence="21" type="ORF">K2173_021208</name>
</gene>
<dbReference type="Gene3D" id="1.10.510.10">
    <property type="entry name" value="Transferase(Phosphotransferase) domain 1"/>
    <property type="match status" value="1"/>
</dbReference>